<organism evidence="7 8">
    <name type="scientific">Sclerotinia nivalis</name>
    <dbReference type="NCBI Taxonomy" id="352851"/>
    <lineage>
        <taxon>Eukaryota</taxon>
        <taxon>Fungi</taxon>
        <taxon>Dikarya</taxon>
        <taxon>Ascomycota</taxon>
        <taxon>Pezizomycotina</taxon>
        <taxon>Leotiomycetes</taxon>
        <taxon>Helotiales</taxon>
        <taxon>Sclerotiniaceae</taxon>
        <taxon>Sclerotinia</taxon>
    </lineage>
</organism>
<evidence type="ECO:0000256" key="3">
    <source>
        <dbReference type="ARBA" id="ARBA00022833"/>
    </source>
</evidence>
<evidence type="ECO:0000259" key="6">
    <source>
        <dbReference type="PROSITE" id="PS50089"/>
    </source>
</evidence>
<dbReference type="PROSITE" id="PS00518">
    <property type="entry name" value="ZF_RING_1"/>
    <property type="match status" value="1"/>
</dbReference>
<sequence length="308" mass="36383">MDTRGRIRQFNELNPLEYILAIPIFLYFELLRLVYFLTGARFAYKLQHTDYLIWPLREWKPELYFDERNISPFAQRQVRRRAHNRLADEANLPRPFPDELMIPSVCEQCHDNMYALEGGYECPWPNLPDVGEGPGIPSNYKEMRARGIRFYTAGDEHYRRYLPVPKPPRQVRRYPGSALPQWLLARFIPDTPANRTEEEKNNCVICREELPEKLAISKPCNHRFCVHCLEEWITYMEKERKVPTCPYCFTVIKSIESNEQLGYRIAVVWRKIGGAQAWAWLRGWTGFGRVKIGGEWLSQICELAEHLE</sequence>
<dbReference type="PROSITE" id="PS50089">
    <property type="entry name" value="ZF_RING_2"/>
    <property type="match status" value="1"/>
</dbReference>
<dbReference type="AlphaFoldDB" id="A0A9X0DL71"/>
<keyword evidence="8" id="KW-1185">Reference proteome</keyword>
<dbReference type="InterPro" id="IPR001841">
    <property type="entry name" value="Znf_RING"/>
</dbReference>
<dbReference type="SUPFAM" id="SSF57850">
    <property type="entry name" value="RING/U-box"/>
    <property type="match status" value="1"/>
</dbReference>
<evidence type="ECO:0000256" key="5">
    <source>
        <dbReference type="SAM" id="Phobius"/>
    </source>
</evidence>
<dbReference type="SMART" id="SM00184">
    <property type="entry name" value="RING"/>
    <property type="match status" value="1"/>
</dbReference>
<dbReference type="Pfam" id="PF13639">
    <property type="entry name" value="zf-RING_2"/>
    <property type="match status" value="1"/>
</dbReference>
<comment type="caution">
    <text evidence="7">The sequence shown here is derived from an EMBL/GenBank/DDBJ whole genome shotgun (WGS) entry which is preliminary data.</text>
</comment>
<keyword evidence="5" id="KW-0812">Transmembrane</keyword>
<accession>A0A9X0DL71</accession>
<evidence type="ECO:0000313" key="8">
    <source>
        <dbReference type="Proteomes" id="UP001152300"/>
    </source>
</evidence>
<feature type="domain" description="RING-type" evidence="6">
    <location>
        <begin position="203"/>
        <end position="248"/>
    </location>
</feature>
<dbReference type="Gene3D" id="3.30.40.10">
    <property type="entry name" value="Zinc/RING finger domain, C3HC4 (zinc finger)"/>
    <property type="match status" value="1"/>
</dbReference>
<name>A0A9X0DL71_9HELO</name>
<evidence type="ECO:0000313" key="7">
    <source>
        <dbReference type="EMBL" id="KAJ8064788.1"/>
    </source>
</evidence>
<keyword evidence="5" id="KW-0472">Membrane</keyword>
<evidence type="ECO:0000256" key="1">
    <source>
        <dbReference type="ARBA" id="ARBA00022723"/>
    </source>
</evidence>
<reference evidence="7" key="1">
    <citation type="submission" date="2022-11" db="EMBL/GenBank/DDBJ databases">
        <title>Genome Resource of Sclerotinia nivalis Strain SnTB1, a Plant Pathogen Isolated from American Ginseng.</title>
        <authorList>
            <person name="Fan S."/>
        </authorList>
    </citation>
    <scope>NUCLEOTIDE SEQUENCE</scope>
    <source>
        <strain evidence="7">SnTB1</strain>
    </source>
</reference>
<dbReference type="OrthoDB" id="8062037at2759"/>
<evidence type="ECO:0000256" key="2">
    <source>
        <dbReference type="ARBA" id="ARBA00022771"/>
    </source>
</evidence>
<dbReference type="InterPro" id="IPR013083">
    <property type="entry name" value="Znf_RING/FYVE/PHD"/>
</dbReference>
<dbReference type="EMBL" id="JAPEIS010000007">
    <property type="protein sequence ID" value="KAJ8064788.1"/>
    <property type="molecule type" value="Genomic_DNA"/>
</dbReference>
<keyword evidence="1" id="KW-0479">Metal-binding</keyword>
<dbReference type="Proteomes" id="UP001152300">
    <property type="component" value="Unassembled WGS sequence"/>
</dbReference>
<keyword evidence="5" id="KW-1133">Transmembrane helix</keyword>
<evidence type="ECO:0000256" key="4">
    <source>
        <dbReference type="PROSITE-ProRule" id="PRU00175"/>
    </source>
</evidence>
<keyword evidence="2 4" id="KW-0863">Zinc-finger</keyword>
<proteinExistence type="predicted"/>
<dbReference type="GO" id="GO:0008270">
    <property type="term" value="F:zinc ion binding"/>
    <property type="evidence" value="ECO:0007669"/>
    <property type="project" value="UniProtKB-KW"/>
</dbReference>
<feature type="transmembrane region" description="Helical" evidence="5">
    <location>
        <begin position="18"/>
        <end position="37"/>
    </location>
</feature>
<keyword evidence="3" id="KW-0862">Zinc</keyword>
<gene>
    <name evidence="7" type="ORF">OCU04_007098</name>
</gene>
<dbReference type="InterPro" id="IPR017907">
    <property type="entry name" value="Znf_RING_CS"/>
</dbReference>
<protein>
    <recommendedName>
        <fullName evidence="6">RING-type domain-containing protein</fullName>
    </recommendedName>
</protein>